<name>A0A9P8LPQ0_9EUKA</name>
<keyword evidence="1" id="KW-0472">Membrane</keyword>
<evidence type="ECO:0000313" key="2">
    <source>
        <dbReference type="EMBL" id="KAH0572065.1"/>
    </source>
</evidence>
<dbReference type="GeneID" id="94300293"/>
<gene>
    <name evidence="2" type="ORF">SS50377_26270</name>
</gene>
<reference evidence="2 3" key="1">
    <citation type="journal article" date="2014" name="PLoS Genet.">
        <title>The Genome of Spironucleus salmonicida Highlights a Fish Pathogen Adapted to Fluctuating Environments.</title>
        <authorList>
            <person name="Xu F."/>
            <person name="Jerlstrom-Hultqvist J."/>
            <person name="Einarsson E."/>
            <person name="Astvaldsson A."/>
            <person name="Svard S.G."/>
            <person name="Andersson J.O."/>
        </authorList>
    </citation>
    <scope>NUCLEOTIDE SEQUENCE [LARGE SCALE GENOMIC DNA]</scope>
    <source>
        <strain evidence="2 3">ATCC 50377</strain>
    </source>
</reference>
<keyword evidence="1" id="KW-1133">Transmembrane helix</keyword>
<feature type="transmembrane region" description="Helical" evidence="1">
    <location>
        <begin position="498"/>
        <end position="522"/>
    </location>
</feature>
<keyword evidence="3" id="KW-1185">Reference proteome</keyword>
<keyword evidence="1" id="KW-0812">Transmembrane</keyword>
<proteinExistence type="predicted"/>
<dbReference type="AlphaFoldDB" id="A0A9P8LPQ0"/>
<comment type="caution">
    <text evidence="2">The sequence shown here is derived from an EMBL/GenBank/DDBJ whole genome shotgun (WGS) entry which is preliminary data.</text>
</comment>
<organism evidence="2 3">
    <name type="scientific">Spironucleus salmonicida</name>
    <dbReference type="NCBI Taxonomy" id="348837"/>
    <lineage>
        <taxon>Eukaryota</taxon>
        <taxon>Metamonada</taxon>
        <taxon>Diplomonadida</taxon>
        <taxon>Hexamitidae</taxon>
        <taxon>Hexamitinae</taxon>
        <taxon>Spironucleus</taxon>
    </lineage>
</organism>
<protein>
    <submittedName>
        <fullName evidence="2">Uncharacterized protein</fullName>
    </submittedName>
</protein>
<sequence length="526" mass="59390">MLIVLSGLTQCFYSNSTLIGVMQKKQYEITITNLDPSPIKCQAFNNSLSIAKLNYVDARTTKSIETEFQYFSNGSLKILFDSIPAKDFDVMNKLSIISYTMLLQEQLEVPGQFSLITNTLVNTSNCWSDLSLNYSRSGTTSYLNLSGTPNDCLINDPKIFIQYQVNGTWNSIPIAPLDPAPADYEGYKLPFVHLSTKFYRLNFSDSTAEIQKQIDTFFTEFTADRQMQIRLSMHFTQPGSSLEQQIFSYIRNISSQSMECNTQLEAFGAVSSGTLQIVGDLTAFNSCQVGTAFVNSSAIFMYQQNNDRRPINVIASMGGILFVLPSKNESVLTDPSVTDIILFITLIKEDGTILREEVKYYKAVLSCFYNFLTLVSYTDTCLIFFPVQSERCVELYSHKVKTRIQQILQPTAASSSRLVHQVYEFVMPFESVNYFKTCLKGQNTTRDSTYKFYPGDFPQRQAGFVDNLASSFQPLIIINNDQDFQFAYLCSNNTFQNVLLILLLTFLAVAVVLVIAVTVITVKMHQ</sequence>
<evidence type="ECO:0000256" key="1">
    <source>
        <dbReference type="SAM" id="Phobius"/>
    </source>
</evidence>
<dbReference type="RefSeq" id="XP_067762838.1">
    <property type="nucleotide sequence ID" value="XM_067910082.1"/>
</dbReference>
<evidence type="ECO:0000313" key="3">
    <source>
        <dbReference type="Proteomes" id="UP000018208"/>
    </source>
</evidence>
<dbReference type="EMBL" id="AUWU02000006">
    <property type="protein sequence ID" value="KAH0572065.1"/>
    <property type="molecule type" value="Genomic_DNA"/>
</dbReference>
<accession>A0A9P8LPQ0</accession>
<dbReference type="KEGG" id="ssao:94300293"/>
<dbReference type="Proteomes" id="UP000018208">
    <property type="component" value="Unassembled WGS sequence"/>
</dbReference>